<accession>A0A1Y1L2H9</accession>
<dbReference type="Pfam" id="PF13847">
    <property type="entry name" value="Methyltransf_31"/>
    <property type="match status" value="1"/>
</dbReference>
<sequence>MEKGESYVQYGVLSQQGAIEALTKLNGSLHWKENCKILDVGCGPGNVTYDYILPKLPRSTKEIIGIDISPDYIKYAELHYGKHPIFAYKLMDIVNGDVPNEYEQHFDYVVSFLCFQQFSNHKAAFEKIKRMLKSGGEMLCYFPTSTKSTELFTFLAKQQKWNQYLCNYEMHCSPYKDSVDVESDVRRFVTDMQFKIVFFNYEERHYEFMDKNLPSAVRAIAYESLKIPEDMYQQFQADAIKAFRDLNVMKFNENNEGYYDCFYKLVTFHIIKQP</sequence>
<evidence type="ECO:0000259" key="1">
    <source>
        <dbReference type="Pfam" id="PF13847"/>
    </source>
</evidence>
<feature type="domain" description="Methyltransferase" evidence="1">
    <location>
        <begin position="32"/>
        <end position="165"/>
    </location>
</feature>
<dbReference type="EMBL" id="GEZM01066428">
    <property type="protein sequence ID" value="JAV67892.1"/>
    <property type="molecule type" value="Transcribed_RNA"/>
</dbReference>
<evidence type="ECO:0000313" key="2">
    <source>
        <dbReference type="EMBL" id="JAV67892.1"/>
    </source>
</evidence>
<organism evidence="2">
    <name type="scientific">Photinus pyralis</name>
    <name type="common">Common eastern firefly</name>
    <name type="synonym">Lampyris pyralis</name>
    <dbReference type="NCBI Taxonomy" id="7054"/>
    <lineage>
        <taxon>Eukaryota</taxon>
        <taxon>Metazoa</taxon>
        <taxon>Ecdysozoa</taxon>
        <taxon>Arthropoda</taxon>
        <taxon>Hexapoda</taxon>
        <taxon>Insecta</taxon>
        <taxon>Pterygota</taxon>
        <taxon>Neoptera</taxon>
        <taxon>Endopterygota</taxon>
        <taxon>Coleoptera</taxon>
        <taxon>Polyphaga</taxon>
        <taxon>Elateriformia</taxon>
        <taxon>Elateroidea</taxon>
        <taxon>Lampyridae</taxon>
        <taxon>Lampyrinae</taxon>
        <taxon>Photinus</taxon>
    </lineage>
</organism>
<proteinExistence type="predicted"/>
<protein>
    <recommendedName>
        <fullName evidence="1">Methyltransferase domain-containing protein</fullName>
    </recommendedName>
</protein>
<dbReference type="AlphaFoldDB" id="A0A1Y1L2H9"/>
<dbReference type="PANTHER" id="PTHR43464">
    <property type="entry name" value="METHYLTRANSFERASE"/>
    <property type="match status" value="1"/>
</dbReference>
<reference evidence="2" key="1">
    <citation type="journal article" date="2016" name="Sci. Rep.">
        <title>Molecular characterization of firefly nuptial gifts: a multi-omics approach sheds light on postcopulatory sexual selection.</title>
        <authorList>
            <person name="Al-Wathiqui N."/>
            <person name="Fallon T.R."/>
            <person name="South A."/>
            <person name="Weng J.K."/>
            <person name="Lewis S.M."/>
        </authorList>
    </citation>
    <scope>NUCLEOTIDE SEQUENCE</scope>
</reference>
<dbReference type="GO" id="GO:0010420">
    <property type="term" value="F:polyprenyldihydroxybenzoate methyltransferase activity"/>
    <property type="evidence" value="ECO:0007669"/>
    <property type="project" value="TreeGrafter"/>
</dbReference>
<dbReference type="InterPro" id="IPR025714">
    <property type="entry name" value="Methyltranfer_dom"/>
</dbReference>
<dbReference type="InterPro" id="IPR029063">
    <property type="entry name" value="SAM-dependent_MTases_sf"/>
</dbReference>
<dbReference type="CDD" id="cd02440">
    <property type="entry name" value="AdoMet_MTases"/>
    <property type="match status" value="1"/>
</dbReference>
<name>A0A1Y1L2H9_PHOPY</name>
<dbReference type="Gene3D" id="3.40.50.150">
    <property type="entry name" value="Vaccinia Virus protein VP39"/>
    <property type="match status" value="1"/>
</dbReference>
<dbReference type="PANTHER" id="PTHR43464:SF23">
    <property type="entry name" value="JUVENILE HORMONE ACID O-METHYLTRANSFERASE"/>
    <property type="match status" value="1"/>
</dbReference>
<dbReference type="SUPFAM" id="SSF53335">
    <property type="entry name" value="S-adenosyl-L-methionine-dependent methyltransferases"/>
    <property type="match status" value="1"/>
</dbReference>